<feature type="domain" description="GYF" evidence="8">
    <location>
        <begin position="6"/>
        <end position="51"/>
    </location>
</feature>
<evidence type="ECO:0000259" key="8">
    <source>
        <dbReference type="Pfam" id="PF14237"/>
    </source>
</evidence>
<feature type="transmembrane region" description="Helical" evidence="6">
    <location>
        <begin position="71"/>
        <end position="93"/>
    </location>
</feature>
<name>A0ABW2ZAH4_9SPHI</name>
<evidence type="ECO:0000256" key="4">
    <source>
        <dbReference type="ARBA" id="ARBA00022989"/>
    </source>
</evidence>
<gene>
    <name evidence="9" type="ORF">ACFQZI_02115</name>
</gene>
<dbReference type="Pfam" id="PF14237">
    <property type="entry name" value="GYF_2"/>
    <property type="match status" value="1"/>
</dbReference>
<reference evidence="10" key="1">
    <citation type="journal article" date="2019" name="Int. J. Syst. Evol. Microbiol.">
        <title>The Global Catalogue of Microorganisms (GCM) 10K type strain sequencing project: providing services to taxonomists for standard genome sequencing and annotation.</title>
        <authorList>
            <consortium name="The Broad Institute Genomics Platform"/>
            <consortium name="The Broad Institute Genome Sequencing Center for Infectious Disease"/>
            <person name="Wu L."/>
            <person name="Ma J."/>
        </authorList>
    </citation>
    <scope>NUCLEOTIDE SEQUENCE [LARGE SCALE GENOMIC DNA]</scope>
    <source>
        <strain evidence="10">CCUG 60742</strain>
    </source>
</reference>
<dbReference type="PANTHER" id="PTHR36115">
    <property type="entry name" value="PROLINE-RICH ANTIGEN HOMOLOG-RELATED"/>
    <property type="match status" value="1"/>
</dbReference>
<evidence type="ECO:0000256" key="5">
    <source>
        <dbReference type="ARBA" id="ARBA00023136"/>
    </source>
</evidence>
<organism evidence="9 10">
    <name type="scientific">Mucilaginibacter lutimaris</name>
    <dbReference type="NCBI Taxonomy" id="931629"/>
    <lineage>
        <taxon>Bacteria</taxon>
        <taxon>Pseudomonadati</taxon>
        <taxon>Bacteroidota</taxon>
        <taxon>Sphingobacteriia</taxon>
        <taxon>Sphingobacteriales</taxon>
        <taxon>Sphingobacteriaceae</taxon>
        <taxon>Mucilaginibacter</taxon>
    </lineage>
</organism>
<feature type="domain" description="RDD" evidence="7">
    <location>
        <begin position="69"/>
        <end position="202"/>
    </location>
</feature>
<feature type="transmembrane region" description="Helical" evidence="6">
    <location>
        <begin position="171"/>
        <end position="189"/>
    </location>
</feature>
<keyword evidence="4 6" id="KW-1133">Transmembrane helix</keyword>
<dbReference type="EMBL" id="JBHTIA010000003">
    <property type="protein sequence ID" value="MFD0763631.1"/>
    <property type="molecule type" value="Genomic_DNA"/>
</dbReference>
<evidence type="ECO:0000256" key="1">
    <source>
        <dbReference type="ARBA" id="ARBA00004651"/>
    </source>
</evidence>
<dbReference type="RefSeq" id="WP_377137897.1">
    <property type="nucleotide sequence ID" value="NZ_JBHTIA010000003.1"/>
</dbReference>
<keyword evidence="10" id="KW-1185">Reference proteome</keyword>
<feature type="transmembrane region" description="Helical" evidence="6">
    <location>
        <begin position="114"/>
        <end position="134"/>
    </location>
</feature>
<dbReference type="InterPro" id="IPR010432">
    <property type="entry name" value="RDD"/>
</dbReference>
<accession>A0ABW2ZAH4</accession>
<evidence type="ECO:0000313" key="10">
    <source>
        <dbReference type="Proteomes" id="UP001597073"/>
    </source>
</evidence>
<evidence type="ECO:0000256" key="2">
    <source>
        <dbReference type="ARBA" id="ARBA00022475"/>
    </source>
</evidence>
<evidence type="ECO:0000256" key="6">
    <source>
        <dbReference type="SAM" id="Phobius"/>
    </source>
</evidence>
<protein>
    <submittedName>
        <fullName evidence="9">RDD family protein</fullName>
    </submittedName>
</protein>
<dbReference type="Pfam" id="PF06271">
    <property type="entry name" value="RDD"/>
    <property type="match status" value="1"/>
</dbReference>
<dbReference type="Proteomes" id="UP001597073">
    <property type="component" value="Unassembled WGS sequence"/>
</dbReference>
<evidence type="ECO:0000259" key="7">
    <source>
        <dbReference type="Pfam" id="PF06271"/>
    </source>
</evidence>
<keyword evidence="3 6" id="KW-0812">Transmembrane</keyword>
<comment type="subcellular location">
    <subcellularLocation>
        <location evidence="1">Cell membrane</location>
        <topology evidence="1">Multi-pass membrane protein</topology>
    </subcellularLocation>
</comment>
<dbReference type="InterPro" id="IPR025640">
    <property type="entry name" value="GYF_2"/>
</dbReference>
<keyword evidence="5 6" id="KW-0472">Membrane</keyword>
<comment type="caution">
    <text evidence="9">The sequence shown here is derived from an EMBL/GenBank/DDBJ whole genome shotgun (WGS) entry which is preliminary data.</text>
</comment>
<sequence length="210" mass="23960">MAQDGYYISQGNEEKGPFTIEELMQMGIDLDTLVLSPGADDWQRAADMPEFFNYFEANGIYFPTEDNLGGFGWRLMAYIADTFIMSYPITFLRPAGFATVYNRAMEGNATVDDLVFMLKFNFTSFLVVALYHTICEFSPLQGSIGKKMFRLLVVDAEGRKLSFGRALLRNLGKFVSGLVIMIGYLAVLWDDRKQAWHDKWANTYVLIKNR</sequence>
<proteinExistence type="predicted"/>
<evidence type="ECO:0000313" key="9">
    <source>
        <dbReference type="EMBL" id="MFD0763631.1"/>
    </source>
</evidence>
<evidence type="ECO:0000256" key="3">
    <source>
        <dbReference type="ARBA" id="ARBA00022692"/>
    </source>
</evidence>
<keyword evidence="2" id="KW-1003">Cell membrane</keyword>
<dbReference type="InterPro" id="IPR051791">
    <property type="entry name" value="Pra-immunoreactive"/>
</dbReference>
<dbReference type="PANTHER" id="PTHR36115:SF4">
    <property type="entry name" value="MEMBRANE PROTEIN"/>
    <property type="match status" value="1"/>
</dbReference>